<dbReference type="Proteomes" id="UP000449547">
    <property type="component" value="Unassembled WGS sequence"/>
</dbReference>
<protein>
    <submittedName>
        <fullName evidence="2">Uncharacterized protein</fullName>
    </submittedName>
</protein>
<dbReference type="RefSeq" id="XP_034014324.1">
    <property type="nucleotide sequence ID" value="XM_034158929.1"/>
</dbReference>
<feature type="transmembrane region" description="Helical" evidence="1">
    <location>
        <begin position="40"/>
        <end position="61"/>
    </location>
</feature>
<dbReference type="VEuPathDB" id="FungiDB:DIURU_000657"/>
<keyword evidence="1" id="KW-1133">Transmembrane helix</keyword>
<sequence>MDTSTTARPGKVIIMDDNPQVMWSASGEPVYVKYQAKYKVGYILCSGLFFGLPGIAVYCFYKYNHGKKKDARLRRDFEARYAPGAVAYVQPEIADDYPPPFVSHRSSDSFIYPSGNKNTKS</sequence>
<gene>
    <name evidence="2" type="ORF">DIURU_000657</name>
</gene>
<keyword evidence="3" id="KW-1185">Reference proteome</keyword>
<evidence type="ECO:0000313" key="2">
    <source>
        <dbReference type="EMBL" id="KAA8906973.1"/>
    </source>
</evidence>
<reference evidence="2 3" key="1">
    <citation type="submission" date="2019-07" db="EMBL/GenBank/DDBJ databases">
        <title>Genome assembly of two rare yeast pathogens: Diutina rugosa and Trichomonascus ciferrii.</title>
        <authorList>
            <person name="Mixao V."/>
            <person name="Saus E."/>
            <person name="Hansen A."/>
            <person name="Lass-Flor C."/>
            <person name="Gabaldon T."/>
        </authorList>
    </citation>
    <scope>NUCLEOTIDE SEQUENCE [LARGE SCALE GENOMIC DNA]</scope>
    <source>
        <strain evidence="2 3">CBS 613</strain>
    </source>
</reference>
<name>A0A642V1E3_DIURU</name>
<keyword evidence="1" id="KW-0812">Transmembrane</keyword>
<proteinExistence type="predicted"/>
<organism evidence="2 3">
    <name type="scientific">Diutina rugosa</name>
    <name type="common">Yeast</name>
    <name type="synonym">Candida rugosa</name>
    <dbReference type="NCBI Taxonomy" id="5481"/>
    <lineage>
        <taxon>Eukaryota</taxon>
        <taxon>Fungi</taxon>
        <taxon>Dikarya</taxon>
        <taxon>Ascomycota</taxon>
        <taxon>Saccharomycotina</taxon>
        <taxon>Pichiomycetes</taxon>
        <taxon>Debaryomycetaceae</taxon>
        <taxon>Diutina</taxon>
    </lineage>
</organism>
<dbReference type="EMBL" id="SWFT01000027">
    <property type="protein sequence ID" value="KAA8906973.1"/>
    <property type="molecule type" value="Genomic_DNA"/>
</dbReference>
<evidence type="ECO:0000313" key="3">
    <source>
        <dbReference type="Proteomes" id="UP000449547"/>
    </source>
</evidence>
<dbReference type="GeneID" id="54779310"/>
<comment type="caution">
    <text evidence="2">The sequence shown here is derived from an EMBL/GenBank/DDBJ whole genome shotgun (WGS) entry which is preliminary data.</text>
</comment>
<evidence type="ECO:0000256" key="1">
    <source>
        <dbReference type="SAM" id="Phobius"/>
    </source>
</evidence>
<accession>A0A642V1E3</accession>
<keyword evidence="1" id="KW-0472">Membrane</keyword>
<dbReference type="AlphaFoldDB" id="A0A642V1E3"/>